<comment type="caution">
    <text evidence="3">The sequence shown here is derived from an EMBL/GenBank/DDBJ whole genome shotgun (WGS) entry which is preliminary data.</text>
</comment>
<evidence type="ECO:0000313" key="3">
    <source>
        <dbReference type="EMBL" id="MBA0561372.1"/>
    </source>
</evidence>
<dbReference type="EMBL" id="JABEZX010000007">
    <property type="protein sequence ID" value="MBA0561372.1"/>
    <property type="molecule type" value="Genomic_DNA"/>
</dbReference>
<gene>
    <name evidence="3" type="ORF">Golob_018208</name>
</gene>
<accession>A0A7J8MA01</accession>
<keyword evidence="2" id="KW-0472">Membrane</keyword>
<organism evidence="3 4">
    <name type="scientific">Gossypium lobatum</name>
    <dbReference type="NCBI Taxonomy" id="34289"/>
    <lineage>
        <taxon>Eukaryota</taxon>
        <taxon>Viridiplantae</taxon>
        <taxon>Streptophyta</taxon>
        <taxon>Embryophyta</taxon>
        <taxon>Tracheophyta</taxon>
        <taxon>Spermatophyta</taxon>
        <taxon>Magnoliopsida</taxon>
        <taxon>eudicotyledons</taxon>
        <taxon>Gunneridae</taxon>
        <taxon>Pentapetalae</taxon>
        <taxon>rosids</taxon>
        <taxon>malvids</taxon>
        <taxon>Malvales</taxon>
        <taxon>Malvaceae</taxon>
        <taxon>Malvoideae</taxon>
        <taxon>Gossypium</taxon>
    </lineage>
</organism>
<protein>
    <recommendedName>
        <fullName evidence="5">AT-hook motif nuclear-localized protein</fullName>
    </recommendedName>
</protein>
<name>A0A7J8MA01_9ROSI</name>
<evidence type="ECO:0000256" key="1">
    <source>
        <dbReference type="SAM" id="MobiDB-lite"/>
    </source>
</evidence>
<feature type="transmembrane region" description="Helical" evidence="2">
    <location>
        <begin position="122"/>
        <end position="144"/>
    </location>
</feature>
<reference evidence="3 4" key="1">
    <citation type="journal article" date="2019" name="Genome Biol. Evol.">
        <title>Insights into the evolution of the New World diploid cottons (Gossypium, subgenus Houzingenia) based on genome sequencing.</title>
        <authorList>
            <person name="Grover C.E."/>
            <person name="Arick M.A. 2nd"/>
            <person name="Thrash A."/>
            <person name="Conover J.L."/>
            <person name="Sanders W.S."/>
            <person name="Peterson D.G."/>
            <person name="Frelichowski J.E."/>
            <person name="Scheffler J.A."/>
            <person name="Scheffler B.E."/>
            <person name="Wendel J.F."/>
        </authorList>
    </citation>
    <scope>NUCLEOTIDE SEQUENCE [LARGE SCALE GENOMIC DNA]</scope>
    <source>
        <strain evidence="3">157</strain>
        <tissue evidence="3">Leaf</tissue>
    </source>
</reference>
<dbReference type="AlphaFoldDB" id="A0A7J8MA01"/>
<feature type="compositionally biased region" description="Low complexity" evidence="1">
    <location>
        <begin position="12"/>
        <end position="27"/>
    </location>
</feature>
<keyword evidence="2" id="KW-1133">Transmembrane helix</keyword>
<sequence>MERNEAQQHYFTTNTSTTVNTTPSPTNGLLPPNESGGSHHMVYPHSVPSAVTSPLEPARRKRGRPRKYGTPEQAMAAKKTASSTSKERREHQQLQQLALGGAGASLSGSSRKSQLVALGKRFITFGVPFLVNLMVLGLGVAKLLKIERLLVHAMGHH</sequence>
<feature type="region of interest" description="Disordered" evidence="1">
    <location>
        <begin position="1"/>
        <end position="94"/>
    </location>
</feature>
<evidence type="ECO:0000313" key="4">
    <source>
        <dbReference type="Proteomes" id="UP000593572"/>
    </source>
</evidence>
<evidence type="ECO:0008006" key="5">
    <source>
        <dbReference type="Google" id="ProtNLM"/>
    </source>
</evidence>
<dbReference type="Proteomes" id="UP000593572">
    <property type="component" value="Unassembled WGS sequence"/>
</dbReference>
<evidence type="ECO:0000256" key="2">
    <source>
        <dbReference type="SAM" id="Phobius"/>
    </source>
</evidence>
<keyword evidence="4" id="KW-1185">Reference proteome</keyword>
<keyword evidence="2" id="KW-0812">Transmembrane</keyword>
<proteinExistence type="predicted"/>